<reference evidence="2 3" key="1">
    <citation type="submission" date="2015-01" db="EMBL/GenBank/DDBJ databases">
        <title>Evolution of Trichinella species and genotypes.</title>
        <authorList>
            <person name="Korhonen P.K."/>
            <person name="Edoardo P."/>
            <person name="Giuseppe L.R."/>
            <person name="Gasser R.B."/>
        </authorList>
    </citation>
    <scope>NUCLEOTIDE SEQUENCE [LARGE SCALE GENOMIC DNA]</scope>
    <source>
        <strain evidence="2">ISS417</strain>
    </source>
</reference>
<dbReference type="EMBL" id="JYDJ01000070">
    <property type="protein sequence ID" value="KRX45737.1"/>
    <property type="molecule type" value="Genomic_DNA"/>
</dbReference>
<name>A0A0V0U4W3_9BILA</name>
<evidence type="ECO:0000313" key="1">
    <source>
        <dbReference type="EMBL" id="KRX45737.1"/>
    </source>
</evidence>
<gene>
    <name evidence="1" type="ORF">T05_13376</name>
    <name evidence="2" type="ORF">T05_2701</name>
</gene>
<evidence type="ECO:0000313" key="3">
    <source>
        <dbReference type="Proteomes" id="UP000055048"/>
    </source>
</evidence>
<dbReference type="AlphaFoldDB" id="A0A0V0U4W3"/>
<evidence type="ECO:0000313" key="2">
    <source>
        <dbReference type="EMBL" id="KRX45763.1"/>
    </source>
</evidence>
<keyword evidence="3" id="KW-1185">Reference proteome</keyword>
<accession>A0A0V0U4W3</accession>
<sequence>MVEKLFSVAEKNTCRFLFIVTSCWWLFLDQLGLKQFGGGFFCPDSMALVDPSNIPQNWGETIEQINDGGLLFTT</sequence>
<dbReference type="Proteomes" id="UP000055048">
    <property type="component" value="Unassembled WGS sequence"/>
</dbReference>
<proteinExistence type="predicted"/>
<organism evidence="2 3">
    <name type="scientific">Trichinella murrelli</name>
    <dbReference type="NCBI Taxonomy" id="144512"/>
    <lineage>
        <taxon>Eukaryota</taxon>
        <taxon>Metazoa</taxon>
        <taxon>Ecdysozoa</taxon>
        <taxon>Nematoda</taxon>
        <taxon>Enoplea</taxon>
        <taxon>Dorylaimia</taxon>
        <taxon>Trichinellida</taxon>
        <taxon>Trichinellidae</taxon>
        <taxon>Trichinella</taxon>
    </lineage>
</organism>
<dbReference type="EMBL" id="JYDJ01000070">
    <property type="protein sequence ID" value="KRX45763.1"/>
    <property type="molecule type" value="Genomic_DNA"/>
</dbReference>
<protein>
    <submittedName>
        <fullName evidence="2">Uncharacterized protein</fullName>
    </submittedName>
</protein>
<comment type="caution">
    <text evidence="2">The sequence shown here is derived from an EMBL/GenBank/DDBJ whole genome shotgun (WGS) entry which is preliminary data.</text>
</comment>